<dbReference type="Pfam" id="PF00903">
    <property type="entry name" value="Glyoxalase"/>
    <property type="match status" value="1"/>
</dbReference>
<dbReference type="PROSITE" id="PS51819">
    <property type="entry name" value="VOC"/>
    <property type="match status" value="1"/>
</dbReference>
<sequence length="148" mass="16978">MSAVEKLDNIEAICFFPKDFDGSRRFFEDKWGFQPKRIQPTVENPNFIEYSFRGATIAIWARDAVAEIMGEQNLMDEAHNFMTAIKVPRVEDVDEIYEDFTSKGVVCISKPETFGFGSRAAYFLDYERNIWEIFAWVEGGDGPALVNP</sequence>
<dbReference type="EMBL" id="RCHT01000002">
    <property type="protein sequence ID" value="RLL13844.1"/>
    <property type="molecule type" value="Genomic_DNA"/>
</dbReference>
<reference evidence="2 3" key="1">
    <citation type="submission" date="2018-10" db="EMBL/GenBank/DDBJ databases">
        <title>Anaerotruncus faecis sp. nov., isolated from human feces.</title>
        <authorList>
            <person name="Wang Y.-J."/>
        </authorList>
    </citation>
    <scope>NUCLEOTIDE SEQUENCE [LARGE SCALE GENOMIC DNA]</scope>
    <source>
        <strain evidence="2 3">22A2-44</strain>
    </source>
</reference>
<dbReference type="InterPro" id="IPR037523">
    <property type="entry name" value="VOC_core"/>
</dbReference>
<feature type="domain" description="VOC" evidence="1">
    <location>
        <begin position="6"/>
        <end position="136"/>
    </location>
</feature>
<keyword evidence="2" id="KW-0560">Oxidoreductase</keyword>
<evidence type="ECO:0000313" key="3">
    <source>
        <dbReference type="Proteomes" id="UP000276301"/>
    </source>
</evidence>
<keyword evidence="3" id="KW-1185">Reference proteome</keyword>
<name>A0A498CQ04_9FIRM</name>
<protein>
    <submittedName>
        <fullName evidence="2">Glyoxalase/bleomycin resistance/dioxygenase family protein</fullName>
    </submittedName>
</protein>
<gene>
    <name evidence="2" type="ORF">D4A47_02855</name>
</gene>
<evidence type="ECO:0000259" key="1">
    <source>
        <dbReference type="PROSITE" id="PS51819"/>
    </source>
</evidence>
<dbReference type="RefSeq" id="WP_101552205.1">
    <property type="nucleotide sequence ID" value="NZ_DBFNFR010000160.1"/>
</dbReference>
<proteinExistence type="predicted"/>
<dbReference type="SUPFAM" id="SSF54593">
    <property type="entry name" value="Glyoxalase/Bleomycin resistance protein/Dihydroxybiphenyl dioxygenase"/>
    <property type="match status" value="1"/>
</dbReference>
<organism evidence="2 3">
    <name type="scientific">Anaerotruncus massiliensis</name>
    <name type="common">ex Liu et al. 2021</name>
    <dbReference type="NCBI Taxonomy" id="2321404"/>
    <lineage>
        <taxon>Bacteria</taxon>
        <taxon>Bacillati</taxon>
        <taxon>Bacillota</taxon>
        <taxon>Clostridia</taxon>
        <taxon>Eubacteriales</taxon>
        <taxon>Oscillospiraceae</taxon>
        <taxon>Anaerotruncus</taxon>
    </lineage>
</organism>
<keyword evidence="2" id="KW-0223">Dioxygenase</keyword>
<dbReference type="InterPro" id="IPR004360">
    <property type="entry name" value="Glyas_Fos-R_dOase_dom"/>
</dbReference>
<dbReference type="GO" id="GO:0051213">
    <property type="term" value="F:dioxygenase activity"/>
    <property type="evidence" value="ECO:0007669"/>
    <property type="project" value="UniProtKB-KW"/>
</dbReference>
<evidence type="ECO:0000313" key="2">
    <source>
        <dbReference type="EMBL" id="RLL13844.1"/>
    </source>
</evidence>
<accession>A0A498CQ04</accession>
<dbReference type="Gene3D" id="3.10.180.10">
    <property type="entry name" value="2,3-Dihydroxybiphenyl 1,2-Dioxygenase, domain 1"/>
    <property type="match status" value="1"/>
</dbReference>
<dbReference type="AlphaFoldDB" id="A0A498CQ04"/>
<dbReference type="Proteomes" id="UP000276301">
    <property type="component" value="Unassembled WGS sequence"/>
</dbReference>
<comment type="caution">
    <text evidence="2">The sequence shown here is derived from an EMBL/GenBank/DDBJ whole genome shotgun (WGS) entry which is preliminary data.</text>
</comment>
<dbReference type="InterPro" id="IPR029068">
    <property type="entry name" value="Glyas_Bleomycin-R_OHBP_Dase"/>
</dbReference>